<dbReference type="EMBL" id="SACJ01000018">
    <property type="protein sequence ID" value="RVT71106.1"/>
    <property type="molecule type" value="Genomic_DNA"/>
</dbReference>
<sequence>MKKIFIIYILFLIGTSIYAQQEPQYTQYMYNPTVINPAYAGSKGYTSIYGLYRTQWVGLDGAPKTANISMNKPIEGSKLGYGVSVLSDKIGVSDETQIAVDLTYNLFLQNDSRLAFGLKASGSFLNVDYTRLNQYNMGEQVLQNNITNQFSPNIGIGLYYYNKKSYLGASVPMLLDTEKYDHDNKAQVNQRYHIYLMGGRVYDLSYNLKFKPAFVSKIVSGAPLQFDLSTNFMFNEKFIIGAAYRWSASVSMLAGFQLRENLFIGYGYDTETTRLSNFNSGSHEIFLQFDLFKNHSKLETPRFF</sequence>
<accession>A0A3S2TY47</accession>
<evidence type="ECO:0000313" key="2">
    <source>
        <dbReference type="Proteomes" id="UP000285211"/>
    </source>
</evidence>
<keyword evidence="2" id="KW-1185">Reference proteome</keyword>
<dbReference type="AlphaFoldDB" id="A0A3S2TY47"/>
<proteinExistence type="predicted"/>
<reference evidence="1 2" key="1">
    <citation type="submission" date="2019-01" db="EMBL/GenBank/DDBJ databases">
        <authorList>
            <person name="Chen W.-M."/>
        </authorList>
    </citation>
    <scope>NUCLEOTIDE SEQUENCE [LARGE SCALE GENOMIC DNA]</scope>
    <source>
        <strain evidence="1 2">BBQ-12</strain>
    </source>
</reference>
<dbReference type="RefSeq" id="WP_128197829.1">
    <property type="nucleotide sequence ID" value="NZ_SACJ01000018.1"/>
</dbReference>
<dbReference type="Pfam" id="PF11751">
    <property type="entry name" value="PorP_SprF"/>
    <property type="match status" value="1"/>
</dbReference>
<dbReference type="Proteomes" id="UP000285211">
    <property type="component" value="Unassembled WGS sequence"/>
</dbReference>
<dbReference type="InterPro" id="IPR019861">
    <property type="entry name" value="PorP/SprF_Bacteroidetes"/>
</dbReference>
<name>A0A3S2TY47_9FLAO</name>
<organism evidence="1 2">
    <name type="scientific">Flavobacterium sufflavum</name>
    <dbReference type="NCBI Taxonomy" id="1921138"/>
    <lineage>
        <taxon>Bacteria</taxon>
        <taxon>Pseudomonadati</taxon>
        <taxon>Bacteroidota</taxon>
        <taxon>Flavobacteriia</taxon>
        <taxon>Flavobacteriales</taxon>
        <taxon>Flavobacteriaceae</taxon>
        <taxon>Flavobacterium</taxon>
    </lineage>
</organism>
<evidence type="ECO:0000313" key="1">
    <source>
        <dbReference type="EMBL" id="RVT71106.1"/>
    </source>
</evidence>
<comment type="caution">
    <text evidence="1">The sequence shown here is derived from an EMBL/GenBank/DDBJ whole genome shotgun (WGS) entry which is preliminary data.</text>
</comment>
<dbReference type="OrthoDB" id="1114455at2"/>
<gene>
    <name evidence="1" type="ORF">EOD40_17715</name>
</gene>
<protein>
    <submittedName>
        <fullName evidence="1">Type IX secretion system membrane protein PorP/SprF</fullName>
    </submittedName>
</protein>
<dbReference type="NCBIfam" id="TIGR03519">
    <property type="entry name" value="T9SS_PorP_fam"/>
    <property type="match status" value="1"/>
</dbReference>